<protein>
    <submittedName>
        <fullName evidence="2">Hypothetical_protein</fullName>
    </submittedName>
</protein>
<dbReference type="EMBL" id="CAXDID020000165">
    <property type="protein sequence ID" value="CAL6045767.1"/>
    <property type="molecule type" value="Genomic_DNA"/>
</dbReference>
<evidence type="ECO:0000313" key="2">
    <source>
        <dbReference type="EMBL" id="CAL6045767.1"/>
    </source>
</evidence>
<evidence type="ECO:0000313" key="1">
    <source>
        <dbReference type="EMBL" id="CAI9964725.1"/>
    </source>
</evidence>
<organism evidence="1">
    <name type="scientific">Hexamita inflata</name>
    <dbReference type="NCBI Taxonomy" id="28002"/>
    <lineage>
        <taxon>Eukaryota</taxon>
        <taxon>Metamonada</taxon>
        <taxon>Diplomonadida</taxon>
        <taxon>Hexamitidae</taxon>
        <taxon>Hexamitinae</taxon>
        <taxon>Hexamita</taxon>
    </lineage>
</organism>
<evidence type="ECO:0000313" key="3">
    <source>
        <dbReference type="Proteomes" id="UP001642409"/>
    </source>
</evidence>
<proteinExistence type="predicted"/>
<accession>A0AA86QU27</accession>
<dbReference type="AlphaFoldDB" id="A0AA86QU27"/>
<keyword evidence="3" id="KW-1185">Reference proteome</keyword>
<reference evidence="1" key="1">
    <citation type="submission" date="2023-06" db="EMBL/GenBank/DDBJ databases">
        <authorList>
            <person name="Kurt Z."/>
        </authorList>
    </citation>
    <scope>NUCLEOTIDE SEQUENCE</scope>
</reference>
<name>A0AA86QU27_9EUKA</name>
<sequence>MNRSINPMQTKTRTTLQQHEYYQQKFFSLFQNTYFEFQVKSIQDAIMQLKLMNCYQKRRFNWFQFDQIIGHKSYEKKSFSYKYVNEVLYKKYFRKTSKEPRVFVKRSSETEFKVMKQDEDNQSISLDSLNKESVTKVIENQIEKIQYLAKNDTLVVGDTLSISDEINIFASNPHEVSSCLEDFHIEFSYFEEE</sequence>
<dbReference type="EMBL" id="CATOUU010000981">
    <property type="protein sequence ID" value="CAI9964725.1"/>
    <property type="molecule type" value="Genomic_DNA"/>
</dbReference>
<dbReference type="Proteomes" id="UP001642409">
    <property type="component" value="Unassembled WGS sequence"/>
</dbReference>
<gene>
    <name evidence="2" type="ORF">HINF_LOCUS41355</name>
    <name evidence="1" type="ORF">HINF_LOCUS52370</name>
</gene>
<comment type="caution">
    <text evidence="1">The sequence shown here is derived from an EMBL/GenBank/DDBJ whole genome shotgun (WGS) entry which is preliminary data.</text>
</comment>
<reference evidence="2 3" key="2">
    <citation type="submission" date="2024-07" db="EMBL/GenBank/DDBJ databases">
        <authorList>
            <person name="Akdeniz Z."/>
        </authorList>
    </citation>
    <scope>NUCLEOTIDE SEQUENCE [LARGE SCALE GENOMIC DNA]</scope>
</reference>